<dbReference type="EMBL" id="FNZN01000003">
    <property type="protein sequence ID" value="SEL18040.1"/>
    <property type="molecule type" value="Genomic_DNA"/>
</dbReference>
<gene>
    <name evidence="2" type="ORF">SAMN04488008_10376</name>
</gene>
<sequence>MNIKTTPQMKNLIFLCLMAIGSFSYAQVSQTVSAPVSELKLNDKGEIACTIHANDQEASLHHSMGSSESVLTAKSKDKITIKSKKGPTGAQIFVDYYNFDPSFSMEDFIVAATSFQSAIDIWASTVSSDVPIFVAAAFQPLDSGVLGSAGPTFIYNNIEGLETDTWYGNALADKLTGQDLSPEAYDIIARFSTVFPNWYFGTDGNTPDGDYDFRSVVLHELGHGLGFFGSMFVDNASGLGSYGFGSPIPAIYDRLAYSADGKSILKENRYGNNSAELGSLLLSGPLTSKGPNTKKATSGKGAEIFTIVDSEITGPIAGLTDVWLPGSSYSHLDFFTYVGSNNGLMVPFLSRGVAFENPGPIVLAMFDDMGWNGKVNREVQENNGNKGIGDEPSAIASKSTMILSPNPFINTVQLDLGTEKRSISKATVLDVNGIGSDLPSSSIQGSSNITIDMSSFKTKSDLYFLKVTFDSGETETFKLYRGQ</sequence>
<keyword evidence="3" id="KW-1185">Reference proteome</keyword>
<evidence type="ECO:0000313" key="3">
    <source>
        <dbReference type="Proteomes" id="UP000198990"/>
    </source>
</evidence>
<evidence type="ECO:0000313" key="2">
    <source>
        <dbReference type="EMBL" id="SEL18040.1"/>
    </source>
</evidence>
<dbReference type="AlphaFoldDB" id="A0A1H7N3H6"/>
<dbReference type="SUPFAM" id="SSF55486">
    <property type="entry name" value="Metalloproteases ('zincins'), catalytic domain"/>
    <property type="match status" value="1"/>
</dbReference>
<dbReference type="Proteomes" id="UP000198990">
    <property type="component" value="Unassembled WGS sequence"/>
</dbReference>
<keyword evidence="1" id="KW-0732">Signal</keyword>
<organism evidence="2 3">
    <name type="scientific">Maribacter orientalis</name>
    <dbReference type="NCBI Taxonomy" id="228957"/>
    <lineage>
        <taxon>Bacteria</taxon>
        <taxon>Pseudomonadati</taxon>
        <taxon>Bacteroidota</taxon>
        <taxon>Flavobacteriia</taxon>
        <taxon>Flavobacteriales</taxon>
        <taxon>Flavobacteriaceae</taxon>
        <taxon>Maribacter</taxon>
    </lineage>
</organism>
<evidence type="ECO:0000256" key="1">
    <source>
        <dbReference type="SAM" id="SignalP"/>
    </source>
</evidence>
<feature type="chain" id="PRO_5011479955" description="Por secretion system C-terminal sorting domain-containing protein" evidence="1">
    <location>
        <begin position="27"/>
        <end position="483"/>
    </location>
</feature>
<accession>A0A1H7N3H6</accession>
<name>A0A1H7N3H6_9FLAO</name>
<evidence type="ECO:0008006" key="4">
    <source>
        <dbReference type="Google" id="ProtNLM"/>
    </source>
</evidence>
<reference evidence="3" key="1">
    <citation type="submission" date="2016-10" db="EMBL/GenBank/DDBJ databases">
        <authorList>
            <person name="Varghese N."/>
            <person name="Submissions S."/>
        </authorList>
    </citation>
    <scope>NUCLEOTIDE SEQUENCE [LARGE SCALE GENOMIC DNA]</scope>
    <source>
        <strain evidence="3">DSM 16471</strain>
    </source>
</reference>
<dbReference type="STRING" id="228957.SAMN04488008_10376"/>
<proteinExistence type="predicted"/>
<feature type="signal peptide" evidence="1">
    <location>
        <begin position="1"/>
        <end position="26"/>
    </location>
</feature>
<protein>
    <recommendedName>
        <fullName evidence="4">Por secretion system C-terminal sorting domain-containing protein</fullName>
    </recommendedName>
</protein>